<name>A0A641RWR7_BACOV</name>
<organism evidence="1">
    <name type="scientific">Bacteroides ovatus</name>
    <dbReference type="NCBI Taxonomy" id="28116"/>
    <lineage>
        <taxon>Bacteria</taxon>
        <taxon>Pseudomonadati</taxon>
        <taxon>Bacteroidota</taxon>
        <taxon>Bacteroidia</taxon>
        <taxon>Bacteroidales</taxon>
        <taxon>Bacteroidaceae</taxon>
        <taxon>Bacteroides</taxon>
    </lineage>
</organism>
<dbReference type="InterPro" id="IPR012341">
    <property type="entry name" value="6hp_glycosidase-like_sf"/>
</dbReference>
<dbReference type="SUPFAM" id="SSF48208">
    <property type="entry name" value="Six-hairpin glycosidases"/>
    <property type="match status" value="1"/>
</dbReference>
<comment type="caution">
    <text evidence="1">The sequence shown here is derived from an EMBL/GenBank/DDBJ whole genome shotgun (WGS) entry which is preliminary data.</text>
</comment>
<dbReference type="AlphaFoldDB" id="A0A641RWR7"/>
<feature type="non-terminal residue" evidence="1">
    <location>
        <position position="51"/>
    </location>
</feature>
<dbReference type="InterPro" id="IPR008928">
    <property type="entry name" value="6-hairpin_glycosidase_sf"/>
</dbReference>
<gene>
    <name evidence="1" type="ORF">F3D60_25690</name>
</gene>
<protein>
    <submittedName>
        <fullName evidence="1">N-acylglucosamine 2-epimerase</fullName>
    </submittedName>
</protein>
<evidence type="ECO:0000313" key="1">
    <source>
        <dbReference type="EMBL" id="KAA4022767.1"/>
    </source>
</evidence>
<dbReference type="Gene3D" id="1.50.10.10">
    <property type="match status" value="1"/>
</dbReference>
<proteinExistence type="predicted"/>
<sequence>MKNITDYIQQWANTYKDDMQNNIMPFWIKYGLDRVNGGIYTCVDRDGALMD</sequence>
<reference evidence="1" key="1">
    <citation type="journal article" date="2019" name="Nat. Med.">
        <title>A library of human gut bacterial isolates paired with longitudinal multiomics data enables mechanistic microbiome research.</title>
        <authorList>
            <person name="Poyet M."/>
            <person name="Groussin M."/>
            <person name="Gibbons S.M."/>
            <person name="Avila-Pacheco J."/>
            <person name="Jiang X."/>
            <person name="Kearney S.M."/>
            <person name="Perrotta A.R."/>
            <person name="Berdy B."/>
            <person name="Zhao S."/>
            <person name="Lieberman T.D."/>
            <person name="Swanson P.K."/>
            <person name="Smith M."/>
            <person name="Roesemann S."/>
            <person name="Alexander J.E."/>
            <person name="Rich S.A."/>
            <person name="Livny J."/>
            <person name="Vlamakis H."/>
            <person name="Clish C."/>
            <person name="Bullock K."/>
            <person name="Deik A."/>
            <person name="Scott J."/>
            <person name="Pierce K.A."/>
            <person name="Xavier R.J."/>
            <person name="Alm E.J."/>
        </authorList>
    </citation>
    <scope>NUCLEOTIDE SEQUENCE</scope>
    <source>
        <strain evidence="1">BIOML-A147</strain>
    </source>
</reference>
<dbReference type="GO" id="GO:0005975">
    <property type="term" value="P:carbohydrate metabolic process"/>
    <property type="evidence" value="ECO:0007669"/>
    <property type="project" value="InterPro"/>
</dbReference>
<dbReference type="EMBL" id="VWKO01000294">
    <property type="protein sequence ID" value="KAA4022767.1"/>
    <property type="molecule type" value="Genomic_DNA"/>
</dbReference>
<accession>A0A641RWR7</accession>